<proteinExistence type="predicted"/>
<sequence length="176" mass="20940">MSSFTAFVGPHPRAFPEPMHEWHQKLYEAAEVLTRRLQNLHYRPILSDYFLHHLGLGVIRDRLDVDNGPIGNEPNGNEPSRIPRFFRPADIQLATQRVQRWNEVNRWPAPDLNRPEIIEHWRGCQIRTNIPLFDDIEDNFRRCYSLLANQGHEEEQEHERDSRNDDLELLRWAKFG</sequence>
<dbReference type="GeneID" id="29985970"/>
<dbReference type="EMBL" id="JPDN02000004">
    <property type="protein sequence ID" value="PON29494.1"/>
    <property type="molecule type" value="Genomic_DNA"/>
</dbReference>
<dbReference type="RefSeq" id="XP_018660841.1">
    <property type="nucleotide sequence ID" value="XM_018805887.1"/>
</dbReference>
<accession>A0A2P4ZYW3</accession>
<evidence type="ECO:0000313" key="1">
    <source>
        <dbReference type="EMBL" id="PON29494.1"/>
    </source>
</evidence>
<comment type="caution">
    <text evidence="1">The sequence shown here is derived from an EMBL/GenBank/DDBJ whole genome shotgun (WGS) entry which is preliminary data.</text>
</comment>
<protein>
    <submittedName>
        <fullName evidence="1">Uncharacterized protein</fullName>
    </submittedName>
</protein>
<gene>
    <name evidence="1" type="ORF">TGAM01_v201743</name>
</gene>
<reference evidence="1 2" key="1">
    <citation type="journal article" date="2016" name="Genome Announc.">
        <title>Draft Whole-Genome Sequence of Trichoderma gamsii T6085, a Promising Biocontrol Agent of Fusarium Head Blight on Wheat.</title>
        <authorList>
            <person name="Baroncelli R."/>
            <person name="Zapparata A."/>
            <person name="Piaggeschi G."/>
            <person name="Sarrocco S."/>
            <person name="Vannacci G."/>
        </authorList>
    </citation>
    <scope>NUCLEOTIDE SEQUENCE [LARGE SCALE GENOMIC DNA]</scope>
    <source>
        <strain evidence="1 2">T6085</strain>
    </source>
</reference>
<dbReference type="AlphaFoldDB" id="A0A2P4ZYW3"/>
<dbReference type="STRING" id="398673.A0A2P4ZYW3"/>
<dbReference type="Proteomes" id="UP000054821">
    <property type="component" value="Unassembled WGS sequence"/>
</dbReference>
<name>A0A2P4ZYW3_9HYPO</name>
<keyword evidence="2" id="KW-1185">Reference proteome</keyword>
<evidence type="ECO:0000313" key="2">
    <source>
        <dbReference type="Proteomes" id="UP000054821"/>
    </source>
</evidence>
<organism evidence="1 2">
    <name type="scientific">Trichoderma gamsii</name>
    <dbReference type="NCBI Taxonomy" id="398673"/>
    <lineage>
        <taxon>Eukaryota</taxon>
        <taxon>Fungi</taxon>
        <taxon>Dikarya</taxon>
        <taxon>Ascomycota</taxon>
        <taxon>Pezizomycotina</taxon>
        <taxon>Sordariomycetes</taxon>
        <taxon>Hypocreomycetidae</taxon>
        <taxon>Hypocreales</taxon>
        <taxon>Hypocreaceae</taxon>
        <taxon>Trichoderma</taxon>
    </lineage>
</organism>